<evidence type="ECO:0000313" key="3">
    <source>
        <dbReference type="Proteomes" id="UP000199048"/>
    </source>
</evidence>
<dbReference type="Gene3D" id="1.10.10.690">
    <property type="entry name" value="YidB-like"/>
    <property type="match status" value="1"/>
</dbReference>
<dbReference type="EMBL" id="FOTK01000005">
    <property type="protein sequence ID" value="SFL48617.1"/>
    <property type="molecule type" value="Genomic_DNA"/>
</dbReference>
<protein>
    <submittedName>
        <fullName evidence="2">Uncharacterized conserved protein YidB, DUF937 family</fullName>
    </submittedName>
</protein>
<organism evidence="2 3">
    <name type="scientific">Methylobacterium pseudosasicola</name>
    <dbReference type="NCBI Taxonomy" id="582667"/>
    <lineage>
        <taxon>Bacteria</taxon>
        <taxon>Pseudomonadati</taxon>
        <taxon>Pseudomonadota</taxon>
        <taxon>Alphaproteobacteria</taxon>
        <taxon>Hyphomicrobiales</taxon>
        <taxon>Methylobacteriaceae</taxon>
        <taxon>Methylobacterium</taxon>
    </lineage>
</organism>
<feature type="region of interest" description="Disordered" evidence="1">
    <location>
        <begin position="31"/>
        <end position="58"/>
    </location>
</feature>
<reference evidence="3" key="1">
    <citation type="submission" date="2016-10" db="EMBL/GenBank/DDBJ databases">
        <authorList>
            <person name="Varghese N."/>
            <person name="Submissions S."/>
        </authorList>
    </citation>
    <scope>NUCLEOTIDE SEQUENCE [LARGE SCALE GENOMIC DNA]</scope>
    <source>
        <strain evidence="3">BL36</strain>
    </source>
</reference>
<sequence length="162" mass="16632">MSKGYPSMTALLGLLAVAGYQNRDKLAELLKGHDHGTSPSPVPSVPNSAHTSGTGSSDTFSRLGGLLGGAGTAGVGGLIASGLSELVDHFTKGGHGETAASWINHGANRDIPESDLERAIGPETLDHLTQQTGLSRAALLARLSRELPAAVDRYSPDGRLPT</sequence>
<name>A0A1I4I3D0_9HYPH</name>
<evidence type="ECO:0000313" key="2">
    <source>
        <dbReference type="EMBL" id="SFL48617.1"/>
    </source>
</evidence>
<evidence type="ECO:0000256" key="1">
    <source>
        <dbReference type="SAM" id="MobiDB-lite"/>
    </source>
</evidence>
<keyword evidence="3" id="KW-1185">Reference proteome</keyword>
<dbReference type="STRING" id="582667.SAMN05192568_1005221"/>
<dbReference type="Pfam" id="PF20159">
    <property type="entry name" value="YidB"/>
    <property type="match status" value="1"/>
</dbReference>
<accession>A0A1I4I3D0</accession>
<dbReference type="Proteomes" id="UP000199048">
    <property type="component" value="Unassembled WGS sequence"/>
</dbReference>
<feature type="compositionally biased region" description="Polar residues" evidence="1">
    <location>
        <begin position="49"/>
        <end position="58"/>
    </location>
</feature>
<gene>
    <name evidence="2" type="ORF">SAMN05192568_1005221</name>
</gene>
<dbReference type="InterPro" id="IPR027405">
    <property type="entry name" value="YidB-like"/>
</dbReference>
<dbReference type="RefSeq" id="WP_208611999.1">
    <property type="nucleotide sequence ID" value="NZ_FOTK01000005.1"/>
</dbReference>
<dbReference type="InterPro" id="IPR045372">
    <property type="entry name" value="YidB"/>
</dbReference>
<dbReference type="AlphaFoldDB" id="A0A1I4I3D0"/>
<proteinExistence type="predicted"/>
<dbReference type="SUPFAM" id="SSF140804">
    <property type="entry name" value="YidB-like"/>
    <property type="match status" value="1"/>
</dbReference>